<feature type="region of interest" description="Disordered" evidence="1">
    <location>
        <begin position="821"/>
        <end position="846"/>
    </location>
</feature>
<accession>A0A8R1UQC1</accession>
<evidence type="ECO:0000256" key="1">
    <source>
        <dbReference type="SAM" id="MobiDB-lite"/>
    </source>
</evidence>
<feature type="region of interest" description="Disordered" evidence="1">
    <location>
        <begin position="80"/>
        <end position="113"/>
    </location>
</feature>
<dbReference type="AlphaFoldDB" id="A0A2A6BMW8"/>
<proteinExistence type="predicted"/>
<evidence type="ECO:0000313" key="3">
    <source>
        <dbReference type="Proteomes" id="UP000005239"/>
    </source>
</evidence>
<gene>
    <name evidence="2" type="primary">WBGene00274378</name>
</gene>
<dbReference type="Proteomes" id="UP000005239">
    <property type="component" value="Unassembled WGS sequence"/>
</dbReference>
<keyword evidence="3" id="KW-1185">Reference proteome</keyword>
<name>A0A2A6BMW8_PRIPA</name>
<reference evidence="2" key="2">
    <citation type="submission" date="2022-06" db="UniProtKB">
        <authorList>
            <consortium name="EnsemblMetazoa"/>
        </authorList>
    </citation>
    <scope>IDENTIFICATION</scope>
    <source>
        <strain evidence="2">PS312</strain>
    </source>
</reference>
<dbReference type="InterPro" id="IPR038460">
    <property type="entry name" value="AcetylCoA_hyd_C_sf"/>
</dbReference>
<reference evidence="3" key="1">
    <citation type="journal article" date="2008" name="Nat. Genet.">
        <title>The Pristionchus pacificus genome provides a unique perspective on nematode lifestyle and parasitism.</title>
        <authorList>
            <person name="Dieterich C."/>
            <person name="Clifton S.W."/>
            <person name="Schuster L.N."/>
            <person name="Chinwalla A."/>
            <person name="Delehaunty K."/>
            <person name="Dinkelacker I."/>
            <person name="Fulton L."/>
            <person name="Fulton R."/>
            <person name="Godfrey J."/>
            <person name="Minx P."/>
            <person name="Mitreva M."/>
            <person name="Roeseler W."/>
            <person name="Tian H."/>
            <person name="Witte H."/>
            <person name="Yang S.P."/>
            <person name="Wilson R.K."/>
            <person name="Sommer R.J."/>
        </authorList>
    </citation>
    <scope>NUCLEOTIDE SEQUENCE [LARGE SCALE GENOMIC DNA]</scope>
    <source>
        <strain evidence="3">PS312</strain>
    </source>
</reference>
<organism evidence="2 3">
    <name type="scientific">Pristionchus pacificus</name>
    <name type="common">Parasitic nematode worm</name>
    <dbReference type="NCBI Taxonomy" id="54126"/>
    <lineage>
        <taxon>Eukaryota</taxon>
        <taxon>Metazoa</taxon>
        <taxon>Ecdysozoa</taxon>
        <taxon>Nematoda</taxon>
        <taxon>Chromadorea</taxon>
        <taxon>Rhabditida</taxon>
        <taxon>Rhabditina</taxon>
        <taxon>Diplogasteromorpha</taxon>
        <taxon>Diplogasteroidea</taxon>
        <taxon>Neodiplogasteridae</taxon>
        <taxon>Pristionchus</taxon>
    </lineage>
</organism>
<feature type="compositionally biased region" description="Acidic residues" evidence="1">
    <location>
        <begin position="91"/>
        <end position="102"/>
    </location>
</feature>
<dbReference type="EnsemblMetazoa" id="PPA36009.1">
    <property type="protein sequence ID" value="PPA36009.1"/>
    <property type="gene ID" value="WBGene00274378"/>
</dbReference>
<dbReference type="Gene3D" id="3.40.1080.20">
    <property type="entry name" value="Acetyl-CoA hydrolase/transferase C-terminal domain"/>
    <property type="match status" value="1"/>
</dbReference>
<sequence length="1063" mass="120251">MEDEEFSMYENRFGSRDLSLQAAAAAESLNSTSFLDQIDDGIGELRAHPEQLERNPSSSRVFDVDKTGLGVRAAYVHPSSARSSAAIHGMEEDDSEEKDEENEGGRGGDQGSVFLDDSGKYFYHRPLESCNEDLSMFLLGSDVYVNDESPDHAPLITGTGRFVYVTNVTSKSDVKKCKVDLSGKWNEKGNKDKGILGCRETTSSCTVTETDGCYIWVDLSHQKEPIQRVVTEYYFKEPGEVIRLTGTKRVDDDKKMEIKRALLIKTTKQISAEHDDVTTSQIQNITRNVPERRKLNVGRKKEIDWAELEKELRQNEFLKASVVKNDLQMLICWKTEVLKVFAASLPTARELENSRRDDLSLLSLPTDERNAKIREQFESRGARPGQCFVDITFERDTFYCGKLLSLNTLFRKKDDHQVPSFPVAFFFSKKHRKLELIEFTRTISQAVIDLGPSFTDRRVRSIVRDGESGLDGILQSPLFECCTVLRCEVHMRKNCKDALSDEGDSVASFVLGFTSRGCRESGLMDCCTVGAANRALLSVKERKVFSPGAIEWIEDRLERYYKTNGLPNRLRGGHGFLTISTNIVECANSWDGGRWESRMNLNEHIGKLRQTLIAECRQAPFGGASLIIGGSPLIYRSIWMKFTQSARDAHLSKVGIDPAGVVTLPKLPEVLCMGRTQGEFAALITSTRDLNVEKRPDNSFLIIHRETDDSVIVRRIDSVLTCKHSRCHRVTSNPICAHLLAVFLNAEFGRDEAVKHSSYLLNMDAYRLKQSFDDAKGGKKGGIRRWGGESTKSSHGRVCLAVEQGDMVTDASPQFLNLKPQTRRPLALPPPSRTRQTDGMDEDYTQSDQLDMDVTYPATDDTISFTEAPSENKESMSVKPANLGNEMVEAASSTEKYDLGDFVTPSVLPPKTNLHHNDNPFIIGITHASRKCLRSRYPYSHKGMLLASQQLILRQTEADKLFLLKEFDVDLNSLGVAIRYVAHPRFKVSFKKDPSFLSDSFYRNLQVSARENRRFKIDRIFIHFHRHHLELFPRIALLWGRNMRQRAYELIQIAHPDQRQNLE</sequence>
<evidence type="ECO:0000313" key="2">
    <source>
        <dbReference type="EnsemblMetazoa" id="PPA36009.1"/>
    </source>
</evidence>
<protein>
    <submittedName>
        <fullName evidence="2">Uncharacterized protein</fullName>
    </submittedName>
</protein>
<accession>A0A2A6BMW8</accession>